<evidence type="ECO:0000313" key="2">
    <source>
        <dbReference type="EMBL" id="MBB4857176.1"/>
    </source>
</evidence>
<dbReference type="AlphaFoldDB" id="A0A7W7K791"/>
<dbReference type="EMBL" id="JACHLR010000002">
    <property type="protein sequence ID" value="MBB4857176.1"/>
    <property type="molecule type" value="Genomic_DNA"/>
</dbReference>
<comment type="caution">
    <text evidence="2">The sequence shown here is derived from an EMBL/GenBank/DDBJ whole genome shotgun (WGS) entry which is preliminary data.</text>
</comment>
<sequence length="93" mass="10869">MSKRGESLEHWKQCQRERWFSEGFKAAREQAAKVILVIAENEDWRPEDARIAGLKAGRVVRMLKRAAEHVRNMPRTKLQPTDDRVAEVEREAN</sequence>
<dbReference type="Proteomes" id="UP000555448">
    <property type="component" value="Unassembled WGS sequence"/>
</dbReference>
<name>A0A7W7K791_9SPHN</name>
<protein>
    <submittedName>
        <fullName evidence="2">Uncharacterized protein</fullName>
    </submittedName>
</protein>
<evidence type="ECO:0000256" key="1">
    <source>
        <dbReference type="SAM" id="MobiDB-lite"/>
    </source>
</evidence>
<accession>A0A7W7K791</accession>
<proteinExistence type="predicted"/>
<gene>
    <name evidence="2" type="ORF">HNO88_000483</name>
</gene>
<dbReference type="RefSeq" id="WP_184242449.1">
    <property type="nucleotide sequence ID" value="NZ_JACHLR010000002.1"/>
</dbReference>
<keyword evidence="3" id="KW-1185">Reference proteome</keyword>
<reference evidence="2 3" key="1">
    <citation type="submission" date="2020-08" db="EMBL/GenBank/DDBJ databases">
        <title>Functional genomics of gut bacteria from endangered species of beetles.</title>
        <authorList>
            <person name="Carlos-Shanley C."/>
        </authorList>
    </citation>
    <scope>NUCLEOTIDE SEQUENCE [LARGE SCALE GENOMIC DNA]</scope>
    <source>
        <strain evidence="2 3">S00245</strain>
    </source>
</reference>
<feature type="compositionally biased region" description="Basic and acidic residues" evidence="1">
    <location>
        <begin position="80"/>
        <end position="93"/>
    </location>
</feature>
<evidence type="ECO:0000313" key="3">
    <source>
        <dbReference type="Proteomes" id="UP000555448"/>
    </source>
</evidence>
<organism evidence="2 3">
    <name type="scientific">Novosphingobium chloroacetimidivorans</name>
    <dbReference type="NCBI Taxonomy" id="1428314"/>
    <lineage>
        <taxon>Bacteria</taxon>
        <taxon>Pseudomonadati</taxon>
        <taxon>Pseudomonadota</taxon>
        <taxon>Alphaproteobacteria</taxon>
        <taxon>Sphingomonadales</taxon>
        <taxon>Sphingomonadaceae</taxon>
        <taxon>Novosphingobium</taxon>
    </lineage>
</organism>
<feature type="region of interest" description="Disordered" evidence="1">
    <location>
        <begin position="72"/>
        <end position="93"/>
    </location>
</feature>